<keyword evidence="2" id="KW-1185">Reference proteome</keyword>
<organism evidence="1 2">
    <name type="scientific">Entomophthora muscae</name>
    <dbReference type="NCBI Taxonomy" id="34485"/>
    <lineage>
        <taxon>Eukaryota</taxon>
        <taxon>Fungi</taxon>
        <taxon>Fungi incertae sedis</taxon>
        <taxon>Zoopagomycota</taxon>
        <taxon>Entomophthoromycotina</taxon>
        <taxon>Entomophthoromycetes</taxon>
        <taxon>Entomophthorales</taxon>
        <taxon>Entomophthoraceae</taxon>
        <taxon>Entomophthora</taxon>
    </lineage>
</organism>
<evidence type="ECO:0000313" key="2">
    <source>
        <dbReference type="Proteomes" id="UP001165960"/>
    </source>
</evidence>
<accession>A0ACC2S3Y7</accession>
<sequence>MRELEKLLKDLGHAIVKLKEINYKVKAKVKSAVLTGKKINKVFAKVLMAKIPETSEKTIECACEREGLN</sequence>
<gene>
    <name evidence="1" type="ORF">DSO57_1026434</name>
</gene>
<proteinExistence type="predicted"/>
<evidence type="ECO:0000313" key="1">
    <source>
        <dbReference type="EMBL" id="KAJ9057027.1"/>
    </source>
</evidence>
<name>A0ACC2S3Y7_9FUNG</name>
<protein>
    <submittedName>
        <fullName evidence="1">Uncharacterized protein</fullName>
    </submittedName>
</protein>
<dbReference type="EMBL" id="QTSX02005834">
    <property type="protein sequence ID" value="KAJ9057027.1"/>
    <property type="molecule type" value="Genomic_DNA"/>
</dbReference>
<reference evidence="1" key="1">
    <citation type="submission" date="2022-04" db="EMBL/GenBank/DDBJ databases">
        <title>Genome of the entomopathogenic fungus Entomophthora muscae.</title>
        <authorList>
            <person name="Elya C."/>
            <person name="Lovett B.R."/>
            <person name="Lee E."/>
            <person name="Macias A.M."/>
            <person name="Hajek A.E."/>
            <person name="De Bivort B.L."/>
            <person name="Kasson M.T."/>
            <person name="De Fine Licht H.H."/>
            <person name="Stajich J.E."/>
        </authorList>
    </citation>
    <scope>NUCLEOTIDE SEQUENCE</scope>
    <source>
        <strain evidence="1">Berkeley</strain>
    </source>
</reference>
<dbReference type="Proteomes" id="UP001165960">
    <property type="component" value="Unassembled WGS sequence"/>
</dbReference>
<comment type="caution">
    <text evidence="1">The sequence shown here is derived from an EMBL/GenBank/DDBJ whole genome shotgun (WGS) entry which is preliminary data.</text>
</comment>